<name>X0GPC8_FUSOX</name>
<evidence type="ECO:0000313" key="2">
    <source>
        <dbReference type="EMBL" id="EXL65457.1"/>
    </source>
</evidence>
<reference evidence="2" key="2">
    <citation type="submission" date="2014-03" db="EMBL/GenBank/DDBJ databases">
        <title>The Genome Annotation of Fusarium oxysporum PHW808.</title>
        <authorList>
            <consortium name="The Broad Institute Genomics Platform"/>
            <person name="Ma L.-J."/>
            <person name="Corby-Kistler H."/>
            <person name="Broz K."/>
            <person name="Gale L.R."/>
            <person name="Jonkers W."/>
            <person name="O'Donnell K."/>
            <person name="Ploetz R."/>
            <person name="Steinberg C."/>
            <person name="Schwartz D.C."/>
            <person name="VanEtten H."/>
            <person name="Zhou S."/>
            <person name="Young S.K."/>
            <person name="Zeng Q."/>
            <person name="Gargeya S."/>
            <person name="Fitzgerald M."/>
            <person name="Abouelleil A."/>
            <person name="Alvarado L."/>
            <person name="Chapman S.B."/>
            <person name="Gainer-Dewar J."/>
            <person name="Goldberg J."/>
            <person name="Griggs A."/>
            <person name="Gujja S."/>
            <person name="Hansen M."/>
            <person name="Howarth C."/>
            <person name="Imamovic A."/>
            <person name="Ireland A."/>
            <person name="Larimer J."/>
            <person name="McCowan C."/>
            <person name="Murphy C."/>
            <person name="Pearson M."/>
            <person name="Poon T.W."/>
            <person name="Priest M."/>
            <person name="Roberts A."/>
            <person name="Saif S."/>
            <person name="Shea T."/>
            <person name="Sykes S."/>
            <person name="Wortman J."/>
            <person name="Nusbaum C."/>
            <person name="Birren B."/>
        </authorList>
    </citation>
    <scope>NUCLEOTIDE SEQUENCE</scope>
    <source>
        <strain evidence="2">54008</strain>
    </source>
</reference>
<accession>X0GPC8</accession>
<feature type="region of interest" description="Disordered" evidence="1">
    <location>
        <begin position="50"/>
        <end position="82"/>
    </location>
</feature>
<sequence length="82" mass="9173">MTDFRDNKVWCDEYHGTSCTVSDGDAGADAKRPQSFKPPRATRLMWKASKAKRVQNNAKWDPAHFTSAPHQPGVAPISSCRR</sequence>
<dbReference type="Proteomes" id="UP000030676">
    <property type="component" value="Unassembled WGS sequence"/>
</dbReference>
<proteinExistence type="predicted"/>
<organism evidence="2">
    <name type="scientific">Fusarium oxysporum f. sp. conglutinans race 2 54008</name>
    <dbReference type="NCBI Taxonomy" id="1089457"/>
    <lineage>
        <taxon>Eukaryota</taxon>
        <taxon>Fungi</taxon>
        <taxon>Dikarya</taxon>
        <taxon>Ascomycota</taxon>
        <taxon>Pezizomycotina</taxon>
        <taxon>Sordariomycetes</taxon>
        <taxon>Hypocreomycetidae</taxon>
        <taxon>Hypocreales</taxon>
        <taxon>Nectriaceae</taxon>
        <taxon>Fusarium</taxon>
        <taxon>Fusarium oxysporum species complex</taxon>
    </lineage>
</organism>
<evidence type="ECO:0000256" key="1">
    <source>
        <dbReference type="SAM" id="MobiDB-lite"/>
    </source>
</evidence>
<gene>
    <name evidence="2" type="ORF">FOPG_18320</name>
</gene>
<reference evidence="2" key="1">
    <citation type="submission" date="2011-11" db="EMBL/GenBank/DDBJ databases">
        <title>The Genome Sequence of Fusarium oxysporum PHW808.</title>
        <authorList>
            <consortium name="The Broad Institute Genome Sequencing Platform"/>
            <person name="Ma L.-J."/>
            <person name="Gale L.R."/>
            <person name="Schwartz D.C."/>
            <person name="Zhou S."/>
            <person name="Corby-Kistler H."/>
            <person name="Young S.K."/>
            <person name="Zeng Q."/>
            <person name="Gargeya S."/>
            <person name="Fitzgerald M."/>
            <person name="Haas B."/>
            <person name="Abouelleil A."/>
            <person name="Alvarado L."/>
            <person name="Arachchi H.M."/>
            <person name="Berlin A."/>
            <person name="Brown A."/>
            <person name="Chapman S.B."/>
            <person name="Chen Z."/>
            <person name="Dunbar C."/>
            <person name="Freedman E."/>
            <person name="Gearin G."/>
            <person name="Goldberg J."/>
            <person name="Griggs A."/>
            <person name="Gujja S."/>
            <person name="Heiman D."/>
            <person name="Howarth C."/>
            <person name="Larson L."/>
            <person name="Lui A."/>
            <person name="MacDonald P.J.P."/>
            <person name="Montmayeur A."/>
            <person name="Murphy C."/>
            <person name="Neiman D."/>
            <person name="Pearson M."/>
            <person name="Priest M."/>
            <person name="Roberts A."/>
            <person name="Saif S."/>
            <person name="Shea T."/>
            <person name="Shenoy N."/>
            <person name="Sisk P."/>
            <person name="Stolte C."/>
            <person name="Sykes S."/>
            <person name="Wortman J."/>
            <person name="Nusbaum C."/>
            <person name="Birren B."/>
        </authorList>
    </citation>
    <scope>NUCLEOTIDE SEQUENCE [LARGE SCALE GENOMIC DNA]</scope>
    <source>
        <strain evidence="2">54008</strain>
    </source>
</reference>
<feature type="non-terminal residue" evidence="2">
    <location>
        <position position="82"/>
    </location>
</feature>
<dbReference type="AlphaFoldDB" id="X0GPC8"/>
<dbReference type="EMBL" id="KK033637">
    <property type="protein sequence ID" value="EXL65457.1"/>
    <property type="molecule type" value="Genomic_DNA"/>
</dbReference>
<protein>
    <submittedName>
        <fullName evidence="2">Uncharacterized protein</fullName>
    </submittedName>
</protein>
<dbReference type="HOGENOM" id="CLU_194944_0_0_1"/>